<keyword evidence="1" id="KW-0808">Transferase</keyword>
<keyword evidence="1" id="KW-0489">Methyltransferase</keyword>
<proteinExistence type="predicted"/>
<dbReference type="GO" id="GO:0008168">
    <property type="term" value="F:methyltransferase activity"/>
    <property type="evidence" value="ECO:0007669"/>
    <property type="project" value="UniProtKB-KW"/>
</dbReference>
<accession>A0ABP6KNX1</accession>
<dbReference type="EMBL" id="BAAAWD010000011">
    <property type="protein sequence ID" value="GAA3014754.1"/>
    <property type="molecule type" value="Genomic_DNA"/>
</dbReference>
<dbReference type="RefSeq" id="WP_344898055.1">
    <property type="nucleotide sequence ID" value="NZ_BAAAWD010000011.1"/>
</dbReference>
<dbReference type="Pfam" id="PF04672">
    <property type="entry name" value="Methyltransf_19"/>
    <property type="match status" value="1"/>
</dbReference>
<keyword evidence="2" id="KW-1185">Reference proteome</keyword>
<dbReference type="GO" id="GO:0032259">
    <property type="term" value="P:methylation"/>
    <property type="evidence" value="ECO:0007669"/>
    <property type="project" value="UniProtKB-KW"/>
</dbReference>
<protein>
    <submittedName>
        <fullName evidence="1">SAM-dependent methyltransferase</fullName>
    </submittedName>
</protein>
<evidence type="ECO:0000313" key="2">
    <source>
        <dbReference type="Proteomes" id="UP001499930"/>
    </source>
</evidence>
<evidence type="ECO:0000313" key="1">
    <source>
        <dbReference type="EMBL" id="GAA3014754.1"/>
    </source>
</evidence>
<dbReference type="InterPro" id="IPR029063">
    <property type="entry name" value="SAM-dependent_MTases_sf"/>
</dbReference>
<name>A0ABP6KNX1_9ACTN</name>
<comment type="caution">
    <text evidence="1">The sequence shown here is derived from an EMBL/GenBank/DDBJ whole genome shotgun (WGS) entry which is preliminary data.</text>
</comment>
<dbReference type="SUPFAM" id="SSF53335">
    <property type="entry name" value="S-adenosyl-L-methionine-dependent methyltransferases"/>
    <property type="match status" value="1"/>
</dbReference>
<dbReference type="PIRSF" id="PIRSF017393">
    <property type="entry name" value="MTase_SAV2177"/>
    <property type="match status" value="1"/>
</dbReference>
<dbReference type="InterPro" id="IPR006764">
    <property type="entry name" value="SAM_dep_MeTrfase_SAV2177_type"/>
</dbReference>
<sequence>MGWTHMTHVPLEIDPNVPSVARIYDYLLGGKDNFVSDRTAAERLLEITPNAKEGVRANRRFLRRAVRFMTEAGVRQFLDIGAGLPTQENVHQVALGLAPDSRVVYIDNDPIVLAHGRALLADNGQTIVLNGDLRAPLAVLDDPEVNAHIDFDRPVGLLMLAVLHFIPENDVAERIVTTLRDRLAPGSCVAISHLSFGDLPEDKVREGRALYTKTSAGSATPRSHEEIMRFFDGFDLVEPGLVSTDDWRPEAEHPRLPQLPGVDGYVGVGLLRRS</sequence>
<organism evidence="1 2">
    <name type="scientific">Streptosporangium longisporum</name>
    <dbReference type="NCBI Taxonomy" id="46187"/>
    <lineage>
        <taxon>Bacteria</taxon>
        <taxon>Bacillati</taxon>
        <taxon>Actinomycetota</taxon>
        <taxon>Actinomycetes</taxon>
        <taxon>Streptosporangiales</taxon>
        <taxon>Streptosporangiaceae</taxon>
        <taxon>Streptosporangium</taxon>
    </lineage>
</organism>
<dbReference type="Proteomes" id="UP001499930">
    <property type="component" value="Unassembled WGS sequence"/>
</dbReference>
<dbReference type="Gene3D" id="3.40.50.150">
    <property type="entry name" value="Vaccinia Virus protein VP39"/>
    <property type="match status" value="1"/>
</dbReference>
<reference evidence="2" key="1">
    <citation type="journal article" date="2019" name="Int. J. Syst. Evol. Microbiol.">
        <title>The Global Catalogue of Microorganisms (GCM) 10K type strain sequencing project: providing services to taxonomists for standard genome sequencing and annotation.</title>
        <authorList>
            <consortium name="The Broad Institute Genomics Platform"/>
            <consortium name="The Broad Institute Genome Sequencing Center for Infectious Disease"/>
            <person name="Wu L."/>
            <person name="Ma J."/>
        </authorList>
    </citation>
    <scope>NUCLEOTIDE SEQUENCE [LARGE SCALE GENOMIC DNA]</scope>
    <source>
        <strain evidence="2">JCM 3106</strain>
    </source>
</reference>
<gene>
    <name evidence="1" type="ORF">GCM10017559_42610</name>
</gene>